<evidence type="ECO:0000313" key="3">
    <source>
        <dbReference type="Proteomes" id="UP001596045"/>
    </source>
</evidence>
<organism evidence="2 3">
    <name type="scientific">Paraherbaspirillum soli</name>
    <dbReference type="NCBI Taxonomy" id="631222"/>
    <lineage>
        <taxon>Bacteria</taxon>
        <taxon>Pseudomonadati</taxon>
        <taxon>Pseudomonadota</taxon>
        <taxon>Betaproteobacteria</taxon>
        <taxon>Burkholderiales</taxon>
        <taxon>Oxalobacteraceae</taxon>
        <taxon>Paraherbaspirillum</taxon>
    </lineage>
</organism>
<dbReference type="EMBL" id="JBHSMT010000013">
    <property type="protein sequence ID" value="MFC5474137.1"/>
    <property type="molecule type" value="Genomic_DNA"/>
</dbReference>
<dbReference type="Proteomes" id="UP001596045">
    <property type="component" value="Unassembled WGS sequence"/>
</dbReference>
<evidence type="ECO:0000256" key="1">
    <source>
        <dbReference type="SAM" id="SignalP"/>
    </source>
</evidence>
<feature type="signal peptide" evidence="1">
    <location>
        <begin position="1"/>
        <end position="23"/>
    </location>
</feature>
<evidence type="ECO:0008006" key="4">
    <source>
        <dbReference type="Google" id="ProtNLM"/>
    </source>
</evidence>
<sequence>MKNLLKNISLSLISVFLMSQARAETQLSNCDKDEEIFYSCGTGKKVISFCASPKGSSSGYLEYRFGLPQKIELRYIVTKQDSSKIFNRAEVLGASNASTVIWFENNGINYALNDPVKGDTVMEVIKNEKTISRLTCKKDFQGDTAAASNFIEEKDQKAFFKLHGHE</sequence>
<protein>
    <recommendedName>
        <fullName evidence="4">C-type lysozyme inhibitor domain-containing protein</fullName>
    </recommendedName>
</protein>
<keyword evidence="1" id="KW-0732">Signal</keyword>
<feature type="chain" id="PRO_5046203127" description="C-type lysozyme inhibitor domain-containing protein" evidence="1">
    <location>
        <begin position="24"/>
        <end position="166"/>
    </location>
</feature>
<gene>
    <name evidence="2" type="ORF">ACFPM8_09205</name>
</gene>
<comment type="caution">
    <text evidence="2">The sequence shown here is derived from an EMBL/GenBank/DDBJ whole genome shotgun (WGS) entry which is preliminary data.</text>
</comment>
<proteinExistence type="predicted"/>
<name>A0ABW0MA69_9BURK</name>
<dbReference type="RefSeq" id="WP_378997205.1">
    <property type="nucleotide sequence ID" value="NZ_JBHSMT010000013.1"/>
</dbReference>
<evidence type="ECO:0000313" key="2">
    <source>
        <dbReference type="EMBL" id="MFC5474137.1"/>
    </source>
</evidence>
<keyword evidence="3" id="KW-1185">Reference proteome</keyword>
<reference evidence="3" key="1">
    <citation type="journal article" date="2019" name="Int. J. Syst. Evol. Microbiol.">
        <title>The Global Catalogue of Microorganisms (GCM) 10K type strain sequencing project: providing services to taxonomists for standard genome sequencing and annotation.</title>
        <authorList>
            <consortium name="The Broad Institute Genomics Platform"/>
            <consortium name="The Broad Institute Genome Sequencing Center for Infectious Disease"/>
            <person name="Wu L."/>
            <person name="Ma J."/>
        </authorList>
    </citation>
    <scope>NUCLEOTIDE SEQUENCE [LARGE SCALE GENOMIC DNA]</scope>
    <source>
        <strain evidence="3">JCM 17066</strain>
    </source>
</reference>
<accession>A0ABW0MA69</accession>